<gene>
    <name evidence="6" type="ORF">FPE01S_02_05970</name>
</gene>
<reference evidence="6 7" key="1">
    <citation type="submission" date="2015-04" db="EMBL/GenBank/DDBJ databases">
        <title>Whole genome shotgun sequence of Flavihumibacter petaseus NBRC 106054.</title>
        <authorList>
            <person name="Miyazawa S."/>
            <person name="Hosoyama A."/>
            <person name="Hashimoto M."/>
            <person name="Noguchi M."/>
            <person name="Tsuchikane K."/>
            <person name="Ohji S."/>
            <person name="Yamazoe A."/>
            <person name="Ichikawa N."/>
            <person name="Kimura A."/>
            <person name="Fujita N."/>
        </authorList>
    </citation>
    <scope>NUCLEOTIDE SEQUENCE [LARGE SCALE GENOMIC DNA]</scope>
    <source>
        <strain evidence="6 7">NBRC 106054</strain>
    </source>
</reference>
<dbReference type="GO" id="GO:0009055">
    <property type="term" value="F:electron transfer activity"/>
    <property type="evidence" value="ECO:0007669"/>
    <property type="project" value="InterPro"/>
</dbReference>
<dbReference type="EMBL" id="BBWV01000002">
    <property type="protein sequence ID" value="GAO43492.1"/>
    <property type="molecule type" value="Genomic_DNA"/>
</dbReference>
<feature type="domain" description="Cytochrome c" evidence="5">
    <location>
        <begin position="197"/>
        <end position="304"/>
    </location>
</feature>
<evidence type="ECO:0000256" key="3">
    <source>
        <dbReference type="ARBA" id="ARBA00023004"/>
    </source>
</evidence>
<keyword evidence="3 4" id="KW-0408">Iron</keyword>
<dbReference type="Pfam" id="PF00034">
    <property type="entry name" value="Cytochrom_C"/>
    <property type="match status" value="1"/>
</dbReference>
<dbReference type="GO" id="GO:0046872">
    <property type="term" value="F:metal ion binding"/>
    <property type="evidence" value="ECO:0007669"/>
    <property type="project" value="UniProtKB-KW"/>
</dbReference>
<dbReference type="InterPro" id="IPR051459">
    <property type="entry name" value="Cytochrome_c-type_DH"/>
</dbReference>
<dbReference type="RefSeq" id="WP_046369360.1">
    <property type="nucleotide sequence ID" value="NZ_BBWV01000002.1"/>
</dbReference>
<evidence type="ECO:0000313" key="7">
    <source>
        <dbReference type="Proteomes" id="UP000033121"/>
    </source>
</evidence>
<dbReference type="PANTHER" id="PTHR35008">
    <property type="entry name" value="BLL4482 PROTEIN-RELATED"/>
    <property type="match status" value="1"/>
</dbReference>
<feature type="domain" description="Cytochrome c" evidence="5">
    <location>
        <begin position="46"/>
        <end position="157"/>
    </location>
</feature>
<evidence type="ECO:0000256" key="2">
    <source>
        <dbReference type="ARBA" id="ARBA00022723"/>
    </source>
</evidence>
<dbReference type="Proteomes" id="UP000033121">
    <property type="component" value="Unassembled WGS sequence"/>
</dbReference>
<dbReference type="AlphaFoldDB" id="A0A0E9N0H1"/>
<dbReference type="PROSITE" id="PS51007">
    <property type="entry name" value="CYTC"/>
    <property type="match status" value="2"/>
</dbReference>
<evidence type="ECO:0000313" key="6">
    <source>
        <dbReference type="EMBL" id="GAO43492.1"/>
    </source>
</evidence>
<keyword evidence="1 4" id="KW-0349">Heme</keyword>
<dbReference type="Pfam" id="PF13442">
    <property type="entry name" value="Cytochrome_CBB3"/>
    <property type="match status" value="1"/>
</dbReference>
<name>A0A0E9N0H1_9BACT</name>
<organism evidence="6 7">
    <name type="scientific">Flavihumibacter petaseus NBRC 106054</name>
    <dbReference type="NCBI Taxonomy" id="1220578"/>
    <lineage>
        <taxon>Bacteria</taxon>
        <taxon>Pseudomonadati</taxon>
        <taxon>Bacteroidota</taxon>
        <taxon>Chitinophagia</taxon>
        <taxon>Chitinophagales</taxon>
        <taxon>Chitinophagaceae</taxon>
        <taxon>Flavihumibacter</taxon>
    </lineage>
</organism>
<dbReference type="OrthoDB" id="9809720at2"/>
<accession>A0A0E9N0H1</accession>
<keyword evidence="7" id="KW-1185">Reference proteome</keyword>
<dbReference type="GO" id="GO:0020037">
    <property type="term" value="F:heme binding"/>
    <property type="evidence" value="ECO:0007669"/>
    <property type="project" value="InterPro"/>
</dbReference>
<dbReference type="PANTHER" id="PTHR35008:SF8">
    <property type="entry name" value="ALCOHOL DEHYDROGENASE CYTOCHROME C SUBUNIT"/>
    <property type="match status" value="1"/>
</dbReference>
<sequence>MIKKILIWVVAVIAVLIGGVTVATGFRQHLTYEAPLPAIRASKDSAVIQRGRHIVLGPGHCADCHSTTPNKDSILIAGGDPVLSGGYAFNLPFGNFYTRNLTPDKETGLGNRSDAEVARIIRYGVHANGEMVLPFMPFQQMTDSDLEAVISYLRSVPAVHNKVHDHEYNSIGKVLRAFVLKPVGPSEAVKPYIKPDTTADYGRYLTMNIANCNECHTKRDGTGNFVGEPLAGGNPFEEEGLPPLTPPNLTPDSSSRLFGWSQEMFIQRFRMGKLIAHSHMPWTAFGKMTDDELKAIYKYLRTVKPAKTAVN</sequence>
<evidence type="ECO:0000256" key="4">
    <source>
        <dbReference type="PROSITE-ProRule" id="PRU00433"/>
    </source>
</evidence>
<keyword evidence="2 4" id="KW-0479">Metal-binding</keyword>
<evidence type="ECO:0000256" key="1">
    <source>
        <dbReference type="ARBA" id="ARBA00022617"/>
    </source>
</evidence>
<evidence type="ECO:0000259" key="5">
    <source>
        <dbReference type="PROSITE" id="PS51007"/>
    </source>
</evidence>
<dbReference type="InterPro" id="IPR036909">
    <property type="entry name" value="Cyt_c-like_dom_sf"/>
</dbReference>
<dbReference type="SUPFAM" id="SSF46626">
    <property type="entry name" value="Cytochrome c"/>
    <property type="match status" value="2"/>
</dbReference>
<dbReference type="Gene3D" id="1.10.760.10">
    <property type="entry name" value="Cytochrome c-like domain"/>
    <property type="match status" value="2"/>
</dbReference>
<dbReference type="InterPro" id="IPR009056">
    <property type="entry name" value="Cyt_c-like_dom"/>
</dbReference>
<comment type="caution">
    <text evidence="6">The sequence shown here is derived from an EMBL/GenBank/DDBJ whole genome shotgun (WGS) entry which is preliminary data.</text>
</comment>
<dbReference type="STRING" id="1220578.FPE01S_02_05970"/>
<protein>
    <submittedName>
        <fullName evidence="6">Putative cytochrome c</fullName>
    </submittedName>
</protein>
<proteinExistence type="predicted"/>